<sequence length="516" mass="57216">MIDSHVYTQRIDMKSYGTMEGVYINGAPQGITFHKTDNFTLYPASIICINKNRFTKHYFIGDKRIASRIGTGLFNNVYGRNGSYVTAGQQDYAERMNQIQTQKEAYYKKVGVALGVPTEKGAYGDPENTGVGYNAVLTELGNHDVPQGWIQTPRPNTTPNTNPGPPVSWNDPSNPDDPQAGYGYIPNDTTKEETFFYHSDHLGSTSYITDDKANITQYDAYLPYGELLVDEHSSSEDLPYKFNGKQFDEETGLYYYGARYMNPMASLWYGVDALTEKYPNVTGYCYTFNNPIKLLDPDGNSPIGAAVEGISAFVVSAGVDFISNWIFEGMDYKTAFSHVRWGAAAFDGISTAAISLLVDGAGTTKTIGKIANSKAGRFAIDVARTMITNIIGDIEKGIDFNKIDLTEEFISATFSTLLDKGMEKRANELLSGLERSNKKLYTALNKLKRNQKAGKSETRLKSDASRVKIAKDRYRGDVRKYVKAVTKKNLVVAGADLASEKAFERPDKKTSNENNK</sequence>
<accession>A0A379G9T8</accession>
<dbReference type="NCBIfam" id="TIGR03696">
    <property type="entry name" value="Rhs_assc_core"/>
    <property type="match status" value="1"/>
</dbReference>
<dbReference type="PANTHER" id="PTHR32305">
    <property type="match status" value="1"/>
</dbReference>
<evidence type="ECO:0000313" key="3">
    <source>
        <dbReference type="Proteomes" id="UP000254235"/>
    </source>
</evidence>
<protein>
    <submittedName>
        <fullName evidence="2">Cell wall-associated polypeptide CWBP200</fullName>
    </submittedName>
</protein>
<dbReference type="PANTHER" id="PTHR32305:SF15">
    <property type="entry name" value="PROTEIN RHSA-RELATED"/>
    <property type="match status" value="1"/>
</dbReference>
<name>A0A379G9T8_9BACT</name>
<dbReference type="Proteomes" id="UP000254235">
    <property type="component" value="Unassembled WGS sequence"/>
</dbReference>
<evidence type="ECO:0000313" key="2">
    <source>
        <dbReference type="EMBL" id="SUC37715.1"/>
    </source>
</evidence>
<dbReference type="InterPro" id="IPR050708">
    <property type="entry name" value="T6SS_VgrG/RHS"/>
</dbReference>
<feature type="compositionally biased region" description="Low complexity" evidence="1">
    <location>
        <begin position="152"/>
        <end position="161"/>
    </location>
</feature>
<feature type="region of interest" description="Disordered" evidence="1">
    <location>
        <begin position="144"/>
        <end position="181"/>
    </location>
</feature>
<dbReference type="OrthoDB" id="1367325at2"/>
<gene>
    <name evidence="2" type="primary">wapA_1</name>
    <name evidence="2" type="ORF">NCTC13043_02211</name>
</gene>
<dbReference type="Gene3D" id="2.180.10.10">
    <property type="entry name" value="RHS repeat-associated core"/>
    <property type="match status" value="1"/>
</dbReference>
<dbReference type="AlphaFoldDB" id="A0A379G9T8"/>
<proteinExistence type="predicted"/>
<organism evidence="2 3">
    <name type="scientific">Prevotella pallens</name>
    <dbReference type="NCBI Taxonomy" id="60133"/>
    <lineage>
        <taxon>Bacteria</taxon>
        <taxon>Pseudomonadati</taxon>
        <taxon>Bacteroidota</taxon>
        <taxon>Bacteroidia</taxon>
        <taxon>Bacteroidales</taxon>
        <taxon>Prevotellaceae</taxon>
        <taxon>Prevotella</taxon>
    </lineage>
</organism>
<evidence type="ECO:0000256" key="1">
    <source>
        <dbReference type="SAM" id="MobiDB-lite"/>
    </source>
</evidence>
<dbReference type="InterPro" id="IPR022385">
    <property type="entry name" value="Rhs_assc_core"/>
</dbReference>
<dbReference type="EMBL" id="UGTP01000003">
    <property type="protein sequence ID" value="SUC37715.1"/>
    <property type="molecule type" value="Genomic_DNA"/>
</dbReference>
<reference evidence="2 3" key="1">
    <citation type="submission" date="2018-06" db="EMBL/GenBank/DDBJ databases">
        <authorList>
            <consortium name="Pathogen Informatics"/>
            <person name="Doyle S."/>
        </authorList>
    </citation>
    <scope>NUCLEOTIDE SEQUENCE [LARGE SCALE GENOMIC DNA]</scope>
    <source>
        <strain evidence="2 3">NCTC13043</strain>
    </source>
</reference>